<evidence type="ECO:0000313" key="16">
    <source>
        <dbReference type="EMBL" id="KAF6817718.1"/>
    </source>
</evidence>
<sequence>MAEIINATMPLHPYYPLDGDFPGLVLNSRGTVALISSFGAGTVAILLPAFHLIRRHRPTISNGEMATALWFILCGFIHFFFEGYFAYNQHRMPTMTDIFGELWKEYSKSDSRYLTQDSFLVPMETVTAFLWGPMSFACAWCVAAGHPAQHALQIIISLGQLYGDVLYFATCEFNVAVRRIVYCRPEDYYFYFYYVMMNAFWIVIPFFLVVKGSVATTRAFARVAELERAPKKNL</sequence>
<keyword evidence="4 13" id="KW-0812">Transmembrane</keyword>
<keyword evidence="3" id="KW-0444">Lipid biosynthesis</keyword>
<dbReference type="AlphaFoldDB" id="A0A8H6JS78"/>
<dbReference type="PANTHER" id="PTHR14207:SF0">
    <property type="entry name" value="3-BETA-HYDROXYSTEROID-DELTA(8),DELTA(7)-ISOMERASE"/>
    <property type="match status" value="1"/>
</dbReference>
<dbReference type="GO" id="GO:0004769">
    <property type="term" value="F:steroid Delta-isomerase activity"/>
    <property type="evidence" value="ECO:0007669"/>
    <property type="project" value="TreeGrafter"/>
</dbReference>
<evidence type="ECO:0000259" key="15">
    <source>
        <dbReference type="PROSITE" id="PS51751"/>
    </source>
</evidence>
<evidence type="ECO:0000256" key="12">
    <source>
        <dbReference type="ARBA" id="ARBA00023235"/>
    </source>
</evidence>
<dbReference type="InterPro" id="IPR007905">
    <property type="entry name" value="EBP"/>
</dbReference>
<evidence type="ECO:0000256" key="10">
    <source>
        <dbReference type="ARBA" id="ARBA00023166"/>
    </source>
</evidence>
<keyword evidence="17" id="KW-1185">Reference proteome</keyword>
<evidence type="ECO:0000256" key="9">
    <source>
        <dbReference type="ARBA" id="ARBA00023136"/>
    </source>
</evidence>
<evidence type="ECO:0000256" key="4">
    <source>
        <dbReference type="ARBA" id="ARBA00022692"/>
    </source>
</evidence>
<evidence type="ECO:0000256" key="3">
    <source>
        <dbReference type="ARBA" id="ARBA00022516"/>
    </source>
</evidence>
<proteinExistence type="inferred from homology"/>
<feature type="domain" description="EXPERA" evidence="15">
    <location>
        <begin position="63"/>
        <end position="209"/>
    </location>
</feature>
<evidence type="ECO:0000256" key="6">
    <source>
        <dbReference type="ARBA" id="ARBA00022989"/>
    </source>
</evidence>
<organism evidence="16 17">
    <name type="scientific">Colletotrichum plurivorum</name>
    <dbReference type="NCBI Taxonomy" id="2175906"/>
    <lineage>
        <taxon>Eukaryota</taxon>
        <taxon>Fungi</taxon>
        <taxon>Dikarya</taxon>
        <taxon>Ascomycota</taxon>
        <taxon>Pezizomycotina</taxon>
        <taxon>Sordariomycetes</taxon>
        <taxon>Hypocreomycetidae</taxon>
        <taxon>Glomerellales</taxon>
        <taxon>Glomerellaceae</taxon>
        <taxon>Colletotrichum</taxon>
        <taxon>Colletotrichum orchidearum species complex</taxon>
    </lineage>
</organism>
<accession>A0A8H6JS78</accession>
<keyword evidence="11" id="KW-0753">Steroid metabolism</keyword>
<protein>
    <submittedName>
        <fullName evidence="16">3-beta-hydroxysteroid-delta -isomerase</fullName>
    </submittedName>
</protein>
<evidence type="ECO:0000256" key="2">
    <source>
        <dbReference type="ARBA" id="ARBA00008337"/>
    </source>
</evidence>
<dbReference type="PANTHER" id="PTHR14207">
    <property type="entry name" value="STEROL ISOMERASE"/>
    <property type="match status" value="1"/>
</dbReference>
<evidence type="ECO:0000256" key="13">
    <source>
        <dbReference type="PROSITE-ProRule" id="PRU01087"/>
    </source>
</evidence>
<dbReference type="GO" id="GO:0000247">
    <property type="term" value="F:C-8 sterol isomerase activity"/>
    <property type="evidence" value="ECO:0007669"/>
    <property type="project" value="TreeGrafter"/>
</dbReference>
<evidence type="ECO:0000256" key="1">
    <source>
        <dbReference type="ARBA" id="ARBA00004141"/>
    </source>
</evidence>
<dbReference type="GO" id="GO:0005783">
    <property type="term" value="C:endoplasmic reticulum"/>
    <property type="evidence" value="ECO:0007669"/>
    <property type="project" value="TreeGrafter"/>
</dbReference>
<keyword evidence="5" id="KW-0752">Steroid biosynthesis</keyword>
<dbReference type="GO" id="GO:0016126">
    <property type="term" value="P:sterol biosynthetic process"/>
    <property type="evidence" value="ECO:0007669"/>
    <property type="project" value="UniProtKB-KW"/>
</dbReference>
<evidence type="ECO:0000256" key="7">
    <source>
        <dbReference type="ARBA" id="ARBA00023011"/>
    </source>
</evidence>
<keyword evidence="10" id="KW-1207">Sterol metabolism</keyword>
<comment type="caution">
    <text evidence="16">The sequence shown here is derived from an EMBL/GenBank/DDBJ whole genome shotgun (WGS) entry which is preliminary data.</text>
</comment>
<comment type="subcellular location">
    <subcellularLocation>
        <location evidence="1">Membrane</location>
        <topology evidence="1">Multi-pass membrane protein</topology>
    </subcellularLocation>
</comment>
<dbReference type="GO" id="GO:0016020">
    <property type="term" value="C:membrane"/>
    <property type="evidence" value="ECO:0007669"/>
    <property type="project" value="UniProtKB-SubCell"/>
</dbReference>
<keyword evidence="12 16" id="KW-0413">Isomerase</keyword>
<keyword evidence="7" id="KW-0756">Sterol biosynthesis</keyword>
<dbReference type="Pfam" id="PF05241">
    <property type="entry name" value="EBP"/>
    <property type="match status" value="1"/>
</dbReference>
<feature type="transmembrane region" description="Helical" evidence="14">
    <location>
        <begin position="65"/>
        <end position="87"/>
    </location>
</feature>
<keyword evidence="6 13" id="KW-1133">Transmembrane helix</keyword>
<dbReference type="PROSITE" id="PS51751">
    <property type="entry name" value="EXPERA"/>
    <property type="match status" value="1"/>
</dbReference>
<evidence type="ECO:0000313" key="17">
    <source>
        <dbReference type="Proteomes" id="UP000654918"/>
    </source>
</evidence>
<name>A0A8H6JS78_9PEZI</name>
<dbReference type="EMBL" id="WIGO01000312">
    <property type="protein sequence ID" value="KAF6817718.1"/>
    <property type="molecule type" value="Genomic_DNA"/>
</dbReference>
<keyword evidence="9 13" id="KW-0472">Membrane</keyword>
<feature type="transmembrane region" description="Helical" evidence="14">
    <location>
        <begin position="32"/>
        <end position="53"/>
    </location>
</feature>
<feature type="transmembrane region" description="Helical" evidence="14">
    <location>
        <begin position="190"/>
        <end position="210"/>
    </location>
</feature>
<evidence type="ECO:0000256" key="8">
    <source>
        <dbReference type="ARBA" id="ARBA00023098"/>
    </source>
</evidence>
<dbReference type="GO" id="GO:0047750">
    <property type="term" value="F:cholestenol delta-isomerase activity"/>
    <property type="evidence" value="ECO:0007669"/>
    <property type="project" value="InterPro"/>
</dbReference>
<evidence type="ECO:0000256" key="5">
    <source>
        <dbReference type="ARBA" id="ARBA00022955"/>
    </source>
</evidence>
<reference evidence="16" key="1">
    <citation type="journal article" date="2020" name="Phytopathology">
        <title>Genome Sequence Resources of Colletotrichum truncatum, C. plurivorum, C. musicola, and C. sojae: Four Species Pathogenic to Soybean (Glycine max).</title>
        <authorList>
            <person name="Rogerio F."/>
            <person name="Boufleur T.R."/>
            <person name="Ciampi-Guillardi M."/>
            <person name="Sukno S.A."/>
            <person name="Thon M.R."/>
            <person name="Massola Junior N.S."/>
            <person name="Baroncelli R."/>
        </authorList>
    </citation>
    <scope>NUCLEOTIDE SEQUENCE</scope>
    <source>
        <strain evidence="16">LFN00145</strain>
    </source>
</reference>
<evidence type="ECO:0000256" key="11">
    <source>
        <dbReference type="ARBA" id="ARBA00023221"/>
    </source>
</evidence>
<dbReference type="Proteomes" id="UP000654918">
    <property type="component" value="Unassembled WGS sequence"/>
</dbReference>
<evidence type="ECO:0000256" key="14">
    <source>
        <dbReference type="SAM" id="Phobius"/>
    </source>
</evidence>
<dbReference type="InterPro" id="IPR033118">
    <property type="entry name" value="EXPERA"/>
</dbReference>
<comment type="similarity">
    <text evidence="2">Belongs to the EBP family.</text>
</comment>
<keyword evidence="8" id="KW-0443">Lipid metabolism</keyword>
<gene>
    <name evidence="16" type="ORF">CPLU01_13493</name>
</gene>